<dbReference type="SUPFAM" id="SSF51735">
    <property type="entry name" value="NAD(P)-binding Rossmann-fold domains"/>
    <property type="match status" value="1"/>
</dbReference>
<evidence type="ECO:0000313" key="5">
    <source>
        <dbReference type="Proteomes" id="UP000199226"/>
    </source>
</evidence>
<dbReference type="RefSeq" id="WP_090707022.1">
    <property type="nucleotide sequence ID" value="NZ_FNHH01000040.1"/>
</dbReference>
<accession>A0A1G9YJ82</accession>
<reference evidence="5" key="1">
    <citation type="submission" date="2016-10" db="EMBL/GenBank/DDBJ databases">
        <authorList>
            <person name="Varghese N."/>
            <person name="Submissions S."/>
        </authorList>
    </citation>
    <scope>NUCLEOTIDE SEQUENCE [LARGE SCALE GENOMIC DNA]</scope>
    <source>
        <strain evidence="5">DSM 24536</strain>
    </source>
</reference>
<dbReference type="PRINTS" id="PR00081">
    <property type="entry name" value="GDHRDH"/>
</dbReference>
<dbReference type="AlphaFoldDB" id="A0A1G9YJ82"/>
<dbReference type="STRING" id="990371.SAMN05421813_1409"/>
<gene>
    <name evidence="4" type="ORF">SAMN05421813_1409</name>
</gene>
<dbReference type="InterPro" id="IPR020904">
    <property type="entry name" value="Sc_DH/Rdtase_CS"/>
</dbReference>
<protein>
    <recommendedName>
        <fullName evidence="6">Short-chain dehydrogenase</fullName>
    </recommendedName>
</protein>
<evidence type="ECO:0000256" key="1">
    <source>
        <dbReference type="ARBA" id="ARBA00006484"/>
    </source>
</evidence>
<dbReference type="PROSITE" id="PS00061">
    <property type="entry name" value="ADH_SHORT"/>
    <property type="match status" value="1"/>
</dbReference>
<evidence type="ECO:0008006" key="6">
    <source>
        <dbReference type="Google" id="ProtNLM"/>
    </source>
</evidence>
<keyword evidence="5" id="KW-1185">Reference proteome</keyword>
<dbReference type="Pfam" id="PF00106">
    <property type="entry name" value="adh_short"/>
    <property type="match status" value="1"/>
</dbReference>
<dbReference type="PANTHER" id="PTHR43115:SF4">
    <property type="entry name" value="DEHYDROGENASE_REDUCTASE SDR FAMILY MEMBER 11"/>
    <property type="match status" value="1"/>
</dbReference>
<dbReference type="InterPro" id="IPR036291">
    <property type="entry name" value="NAD(P)-bd_dom_sf"/>
</dbReference>
<dbReference type="CDD" id="cd05233">
    <property type="entry name" value="SDR_c"/>
    <property type="match status" value="1"/>
</dbReference>
<evidence type="ECO:0000256" key="2">
    <source>
        <dbReference type="ARBA" id="ARBA00023002"/>
    </source>
</evidence>
<sequence>MNAIVTGATKGIGRAVVKHLAANNYNVVLCARNEKELDALIDELRKTYPKLSFYGMKADMEHMSEVKEFADFSIKCLGSADVLVNNAGLYIPSELLQEEESSLERQMKVNVYAPHYLSKFIAENMKLKSSGHIINICSIASINPVISAGSYSISKAALLSLTKVLRETLMPFGIKVTAILPGATLTDSWSGTTLPSERFVSSDDVAASIINCLQMSAGANIDELIIRPLKGEI</sequence>
<evidence type="ECO:0000313" key="4">
    <source>
        <dbReference type="EMBL" id="SDN09127.1"/>
    </source>
</evidence>
<dbReference type="GO" id="GO:0016491">
    <property type="term" value="F:oxidoreductase activity"/>
    <property type="evidence" value="ECO:0007669"/>
    <property type="project" value="UniProtKB-KW"/>
</dbReference>
<dbReference type="InterPro" id="IPR002347">
    <property type="entry name" value="SDR_fam"/>
</dbReference>
<comment type="similarity">
    <text evidence="1 3">Belongs to the short-chain dehydrogenases/reductases (SDR) family.</text>
</comment>
<dbReference type="Proteomes" id="UP000199226">
    <property type="component" value="Unassembled WGS sequence"/>
</dbReference>
<keyword evidence="2" id="KW-0560">Oxidoreductase</keyword>
<dbReference type="PANTHER" id="PTHR43115">
    <property type="entry name" value="DEHYDROGENASE/REDUCTASE SDR FAMILY MEMBER 11"/>
    <property type="match status" value="1"/>
</dbReference>
<dbReference type="Gene3D" id="3.40.50.720">
    <property type="entry name" value="NAD(P)-binding Rossmann-like Domain"/>
    <property type="match status" value="1"/>
</dbReference>
<dbReference type="EMBL" id="FNHH01000040">
    <property type="protein sequence ID" value="SDN09127.1"/>
    <property type="molecule type" value="Genomic_DNA"/>
</dbReference>
<proteinExistence type="inferred from homology"/>
<name>A0A1G9YJ82_9SPHI</name>
<dbReference type="OrthoDB" id="9810734at2"/>
<organism evidence="4 5">
    <name type="scientific">Daejeonella rubra</name>
    <dbReference type="NCBI Taxonomy" id="990371"/>
    <lineage>
        <taxon>Bacteria</taxon>
        <taxon>Pseudomonadati</taxon>
        <taxon>Bacteroidota</taxon>
        <taxon>Sphingobacteriia</taxon>
        <taxon>Sphingobacteriales</taxon>
        <taxon>Sphingobacteriaceae</taxon>
        <taxon>Daejeonella</taxon>
    </lineage>
</organism>
<evidence type="ECO:0000256" key="3">
    <source>
        <dbReference type="RuleBase" id="RU000363"/>
    </source>
</evidence>
<dbReference type="PRINTS" id="PR00080">
    <property type="entry name" value="SDRFAMILY"/>
</dbReference>